<evidence type="ECO:0000259" key="4">
    <source>
        <dbReference type="PROSITE" id="PS50995"/>
    </source>
</evidence>
<keyword evidence="6" id="KW-1185">Reference proteome</keyword>
<dbReference type="Proteomes" id="UP000223370">
    <property type="component" value="Unassembled WGS sequence"/>
</dbReference>
<sequence>METNYGRLIKLADNQLIRQMDEYARQYDLTGTQMSILEFLASTEGVCLQRDIEAEFSIRRSTATVLLQRMQARDLVKQARFAKDGRQKQVTLTTKGKQLQQATQAYMDRIQAGFVEQFTASERADFERMLQYWIKGVVK</sequence>
<comment type="caution">
    <text evidence="5">The sequence shown here is derived from an EMBL/GenBank/DDBJ whole genome shotgun (WGS) entry which is preliminary data.</text>
</comment>
<dbReference type="PANTHER" id="PTHR42756:SF1">
    <property type="entry name" value="TRANSCRIPTIONAL REPRESSOR OF EMRAB OPERON"/>
    <property type="match status" value="1"/>
</dbReference>
<dbReference type="GO" id="GO:0003677">
    <property type="term" value="F:DNA binding"/>
    <property type="evidence" value="ECO:0007669"/>
    <property type="project" value="UniProtKB-KW"/>
</dbReference>
<keyword evidence="1" id="KW-0805">Transcription regulation</keyword>
<dbReference type="PROSITE" id="PS50995">
    <property type="entry name" value="HTH_MARR_2"/>
    <property type="match status" value="1"/>
</dbReference>
<dbReference type="Gene3D" id="1.10.10.10">
    <property type="entry name" value="Winged helix-like DNA-binding domain superfamily/Winged helix DNA-binding domain"/>
    <property type="match status" value="1"/>
</dbReference>
<evidence type="ECO:0000256" key="3">
    <source>
        <dbReference type="ARBA" id="ARBA00023163"/>
    </source>
</evidence>
<evidence type="ECO:0000313" key="6">
    <source>
        <dbReference type="Proteomes" id="UP000223370"/>
    </source>
</evidence>
<reference evidence="5 6" key="1">
    <citation type="submission" date="2015-11" db="EMBL/GenBank/DDBJ databases">
        <title>Draft genome sequences of new species of the genus Lactobacillus isolated from orchardgrass silage.</title>
        <authorList>
            <person name="Tohno M."/>
            <person name="Tanizawa Y."/>
            <person name="Arita M."/>
        </authorList>
    </citation>
    <scope>NUCLEOTIDE SEQUENCE [LARGE SCALE GENOMIC DNA]</scope>
    <source>
        <strain evidence="5 6">IWT5</strain>
    </source>
</reference>
<evidence type="ECO:0000256" key="2">
    <source>
        <dbReference type="ARBA" id="ARBA00023125"/>
    </source>
</evidence>
<dbReference type="RefSeq" id="WP_098824284.1">
    <property type="nucleotide sequence ID" value="NZ_BCMJ01000003.1"/>
</dbReference>
<protein>
    <submittedName>
        <fullName evidence="5">MarR family transcriptional regulator</fullName>
    </submittedName>
</protein>
<dbReference type="AlphaFoldDB" id="A0A1Z5J1G4"/>
<dbReference type="SUPFAM" id="SSF46785">
    <property type="entry name" value="Winged helix' DNA-binding domain"/>
    <property type="match status" value="1"/>
</dbReference>
<keyword evidence="2" id="KW-0238">DNA-binding</keyword>
<evidence type="ECO:0000313" key="5">
    <source>
        <dbReference type="EMBL" id="GAX07930.1"/>
    </source>
</evidence>
<feature type="domain" description="HTH marR-type" evidence="4">
    <location>
        <begin position="2"/>
        <end position="135"/>
    </location>
</feature>
<organism evidence="5 6">
    <name type="scientific">Secundilactobacillus silagincola</name>
    <dbReference type="NCBI Taxonomy" id="1714681"/>
    <lineage>
        <taxon>Bacteria</taxon>
        <taxon>Bacillati</taxon>
        <taxon>Bacillota</taxon>
        <taxon>Bacilli</taxon>
        <taxon>Lactobacillales</taxon>
        <taxon>Lactobacillaceae</taxon>
        <taxon>Secundilactobacillus</taxon>
    </lineage>
</organism>
<dbReference type="EMBL" id="BCMJ01000003">
    <property type="protein sequence ID" value="GAX07930.1"/>
    <property type="molecule type" value="Genomic_DNA"/>
</dbReference>
<name>A0A1Z5J1G4_9LACO</name>
<accession>A0A1Z5J1G4</accession>
<dbReference type="InterPro" id="IPR036390">
    <property type="entry name" value="WH_DNA-bd_sf"/>
</dbReference>
<keyword evidence="3" id="KW-0804">Transcription</keyword>
<proteinExistence type="predicted"/>
<gene>
    <name evidence="5" type="primary">marR_11</name>
    <name evidence="5" type="ORF">IWT5_01081</name>
</gene>
<dbReference type="SMART" id="SM00347">
    <property type="entry name" value="HTH_MARR"/>
    <property type="match status" value="1"/>
</dbReference>
<dbReference type="InterPro" id="IPR000835">
    <property type="entry name" value="HTH_MarR-typ"/>
</dbReference>
<evidence type="ECO:0000256" key="1">
    <source>
        <dbReference type="ARBA" id="ARBA00023015"/>
    </source>
</evidence>
<dbReference type="InterPro" id="IPR036388">
    <property type="entry name" value="WH-like_DNA-bd_sf"/>
</dbReference>
<dbReference type="GO" id="GO:0003700">
    <property type="term" value="F:DNA-binding transcription factor activity"/>
    <property type="evidence" value="ECO:0007669"/>
    <property type="project" value="InterPro"/>
</dbReference>
<dbReference type="PANTHER" id="PTHR42756">
    <property type="entry name" value="TRANSCRIPTIONAL REGULATOR, MARR"/>
    <property type="match status" value="1"/>
</dbReference>
<dbReference type="OrthoDB" id="384891at2"/>
<dbReference type="Pfam" id="PF12802">
    <property type="entry name" value="MarR_2"/>
    <property type="match status" value="1"/>
</dbReference>